<dbReference type="AlphaFoldDB" id="A0A2T0TKK4"/>
<accession>A0A2T0TKK4</accession>
<proteinExistence type="predicted"/>
<dbReference type="EMBL" id="PVTF01000001">
    <property type="protein sequence ID" value="PRY46165.1"/>
    <property type="molecule type" value="Genomic_DNA"/>
</dbReference>
<reference evidence="2 3" key="1">
    <citation type="submission" date="2018-03" db="EMBL/GenBank/DDBJ databases">
        <title>Genomic Encyclopedia of Archaeal and Bacterial Type Strains, Phase II (KMG-II): from individual species to whole genera.</title>
        <authorList>
            <person name="Goeker M."/>
        </authorList>
    </citation>
    <scope>NUCLEOTIDE SEQUENCE [LARGE SCALE GENOMIC DNA]</scope>
    <source>
        <strain evidence="2 3">DSM 44720</strain>
    </source>
</reference>
<sequence length="68" mass="7285">MSPWIWFFSAYAIFTLTVAGYAARAAVSYTDASQRADAYKVLKLIWGMGTGTGGLIGLVIKAHESGLL</sequence>
<comment type="caution">
    <text evidence="2">The sequence shown here is derived from an EMBL/GenBank/DDBJ whole genome shotgun (WGS) entry which is preliminary data.</text>
</comment>
<feature type="transmembrane region" description="Helical" evidence="1">
    <location>
        <begin position="6"/>
        <end position="29"/>
    </location>
</feature>
<organism evidence="2 3">
    <name type="scientific">Umezawaea tangerina</name>
    <dbReference type="NCBI Taxonomy" id="84725"/>
    <lineage>
        <taxon>Bacteria</taxon>
        <taxon>Bacillati</taxon>
        <taxon>Actinomycetota</taxon>
        <taxon>Actinomycetes</taxon>
        <taxon>Pseudonocardiales</taxon>
        <taxon>Pseudonocardiaceae</taxon>
        <taxon>Umezawaea</taxon>
    </lineage>
</organism>
<keyword evidence="3" id="KW-1185">Reference proteome</keyword>
<evidence type="ECO:0000256" key="1">
    <source>
        <dbReference type="SAM" id="Phobius"/>
    </source>
</evidence>
<protein>
    <submittedName>
        <fullName evidence="2">Uncharacterized protein</fullName>
    </submittedName>
</protein>
<name>A0A2T0TKK4_9PSEU</name>
<evidence type="ECO:0000313" key="2">
    <source>
        <dbReference type="EMBL" id="PRY46165.1"/>
    </source>
</evidence>
<keyword evidence="1" id="KW-0472">Membrane</keyword>
<dbReference type="Proteomes" id="UP000239494">
    <property type="component" value="Unassembled WGS sequence"/>
</dbReference>
<evidence type="ECO:0000313" key="3">
    <source>
        <dbReference type="Proteomes" id="UP000239494"/>
    </source>
</evidence>
<keyword evidence="1" id="KW-0812">Transmembrane</keyword>
<gene>
    <name evidence="2" type="ORF">CLV43_101436</name>
</gene>
<keyword evidence="1" id="KW-1133">Transmembrane helix</keyword>
<feature type="transmembrane region" description="Helical" evidence="1">
    <location>
        <begin position="41"/>
        <end position="60"/>
    </location>
</feature>